<organism evidence="8 9">
    <name type="scientific">Thecamonas trahens ATCC 50062</name>
    <dbReference type="NCBI Taxonomy" id="461836"/>
    <lineage>
        <taxon>Eukaryota</taxon>
        <taxon>Apusozoa</taxon>
        <taxon>Apusomonadida</taxon>
        <taxon>Apusomonadidae</taxon>
        <taxon>Thecamonas</taxon>
    </lineage>
</organism>
<dbReference type="RefSeq" id="XP_013759095.1">
    <property type="nucleotide sequence ID" value="XM_013903641.1"/>
</dbReference>
<dbReference type="GO" id="GO:0003723">
    <property type="term" value="F:RNA binding"/>
    <property type="evidence" value="ECO:0007669"/>
    <property type="project" value="InterPro"/>
</dbReference>
<feature type="domain" description="Pseudouridine synthase I TruA alpha/beta" evidence="7">
    <location>
        <begin position="147"/>
        <end position="263"/>
    </location>
</feature>
<dbReference type="InterPro" id="IPR020103">
    <property type="entry name" value="PsdUridine_synth_cat_dom_sf"/>
</dbReference>
<gene>
    <name evidence="8" type="ORF">AMSG_04310</name>
</gene>
<dbReference type="AlphaFoldDB" id="A0A0L0D7C2"/>
<dbReference type="GO" id="GO:0031119">
    <property type="term" value="P:tRNA pseudouridine synthesis"/>
    <property type="evidence" value="ECO:0007669"/>
    <property type="project" value="TreeGrafter"/>
</dbReference>
<dbReference type="EMBL" id="GL349449">
    <property type="protein sequence ID" value="KNC48080.1"/>
    <property type="molecule type" value="Genomic_DNA"/>
</dbReference>
<dbReference type="InterPro" id="IPR020094">
    <property type="entry name" value="TruA/RsuA/RluB/E/F_N"/>
</dbReference>
<accession>A0A0L0D7C2</accession>
<keyword evidence="3 6" id="KW-0413">Isomerase</keyword>
<dbReference type="Gene3D" id="3.30.70.660">
    <property type="entry name" value="Pseudouridine synthase I, catalytic domain, C-terminal subdomain"/>
    <property type="match status" value="1"/>
</dbReference>
<evidence type="ECO:0000256" key="5">
    <source>
        <dbReference type="PIRSR" id="PIRSR001430-2"/>
    </source>
</evidence>
<evidence type="ECO:0000256" key="1">
    <source>
        <dbReference type="ARBA" id="ARBA00009375"/>
    </source>
</evidence>
<keyword evidence="9" id="KW-1185">Reference proteome</keyword>
<dbReference type="GeneID" id="25563862"/>
<keyword evidence="2 6" id="KW-0819">tRNA processing</keyword>
<dbReference type="PANTHER" id="PTHR11142:SF0">
    <property type="entry name" value="TRNA PSEUDOURIDINE SYNTHASE-LIKE 1"/>
    <property type="match status" value="1"/>
</dbReference>
<dbReference type="PIRSF" id="PIRSF001430">
    <property type="entry name" value="tRNA_psdUrid_synth"/>
    <property type="match status" value="1"/>
</dbReference>
<comment type="catalytic activity">
    <reaction evidence="6">
        <text>uridine(38/39/40) in tRNA = pseudouridine(38/39/40) in tRNA</text>
        <dbReference type="Rhea" id="RHEA:22376"/>
        <dbReference type="Rhea" id="RHEA-COMP:10085"/>
        <dbReference type="Rhea" id="RHEA-COMP:10087"/>
        <dbReference type="ChEBI" id="CHEBI:65314"/>
        <dbReference type="ChEBI" id="CHEBI:65315"/>
        <dbReference type="EC" id="5.4.99.12"/>
    </reaction>
</comment>
<dbReference type="Pfam" id="PF01416">
    <property type="entry name" value="PseudoU_synth_1"/>
    <property type="match status" value="1"/>
</dbReference>
<protein>
    <recommendedName>
        <fullName evidence="6">tRNA pseudouridine synthase</fullName>
        <ecNumber evidence="6">5.4.99.12</ecNumber>
    </recommendedName>
</protein>
<feature type="active site" description="Nucleophile" evidence="4">
    <location>
        <position position="28"/>
    </location>
</feature>
<comment type="similarity">
    <text evidence="1 6">Belongs to the tRNA pseudouridine synthase TruA family.</text>
</comment>
<dbReference type="PANTHER" id="PTHR11142">
    <property type="entry name" value="PSEUDOURIDYLATE SYNTHASE"/>
    <property type="match status" value="1"/>
</dbReference>
<dbReference type="OMA" id="RKYSYHI"/>
<feature type="binding site" evidence="5">
    <location>
        <position position="101"/>
    </location>
    <ligand>
        <name>substrate</name>
    </ligand>
</feature>
<dbReference type="InterPro" id="IPR001406">
    <property type="entry name" value="PsdUridine_synth_TruA"/>
</dbReference>
<dbReference type="eggNOG" id="KOG4393">
    <property type="taxonomic scope" value="Eukaryota"/>
</dbReference>
<reference evidence="8 9" key="1">
    <citation type="submission" date="2010-05" db="EMBL/GenBank/DDBJ databases">
        <title>The Genome Sequence of Thecamonas trahens ATCC 50062.</title>
        <authorList>
            <consortium name="The Broad Institute Genome Sequencing Platform"/>
            <person name="Russ C."/>
            <person name="Cuomo C."/>
            <person name="Shea T."/>
            <person name="Young S.K."/>
            <person name="Zeng Q."/>
            <person name="Koehrsen M."/>
            <person name="Haas B."/>
            <person name="Borodovsky M."/>
            <person name="Guigo R."/>
            <person name="Alvarado L."/>
            <person name="Berlin A."/>
            <person name="Bochicchio J."/>
            <person name="Borenstein D."/>
            <person name="Chapman S."/>
            <person name="Chen Z."/>
            <person name="Freedman E."/>
            <person name="Gellesch M."/>
            <person name="Goldberg J."/>
            <person name="Griggs A."/>
            <person name="Gujja S."/>
            <person name="Heilman E."/>
            <person name="Heiman D."/>
            <person name="Hepburn T."/>
            <person name="Howarth C."/>
            <person name="Jen D."/>
            <person name="Larson L."/>
            <person name="Mehta T."/>
            <person name="Park D."/>
            <person name="Pearson M."/>
            <person name="Roberts A."/>
            <person name="Saif S."/>
            <person name="Shenoy N."/>
            <person name="Sisk P."/>
            <person name="Stolte C."/>
            <person name="Sykes S."/>
            <person name="Thomson T."/>
            <person name="Walk T."/>
            <person name="White J."/>
            <person name="Yandava C."/>
            <person name="Burger G."/>
            <person name="Gray M.W."/>
            <person name="Holland P.W.H."/>
            <person name="King N."/>
            <person name="Lang F.B.F."/>
            <person name="Roger A.J."/>
            <person name="Ruiz-Trillo I."/>
            <person name="Lander E."/>
            <person name="Nusbaum C."/>
        </authorList>
    </citation>
    <scope>NUCLEOTIDE SEQUENCE [LARGE SCALE GENOMIC DNA]</scope>
    <source>
        <strain evidence="8 9">ATCC 50062</strain>
    </source>
</reference>
<dbReference type="InterPro" id="IPR020095">
    <property type="entry name" value="PsdUridine_synth_TruA_C"/>
</dbReference>
<evidence type="ECO:0000313" key="9">
    <source>
        <dbReference type="Proteomes" id="UP000054408"/>
    </source>
</evidence>
<dbReference type="Proteomes" id="UP000054408">
    <property type="component" value="Unassembled WGS sequence"/>
</dbReference>
<evidence type="ECO:0000256" key="3">
    <source>
        <dbReference type="ARBA" id="ARBA00023235"/>
    </source>
</evidence>
<evidence type="ECO:0000256" key="2">
    <source>
        <dbReference type="ARBA" id="ARBA00022694"/>
    </source>
</evidence>
<evidence type="ECO:0000313" key="8">
    <source>
        <dbReference type="EMBL" id="KNC48080.1"/>
    </source>
</evidence>
<proteinExistence type="inferred from homology"/>
<evidence type="ECO:0000256" key="6">
    <source>
        <dbReference type="RuleBase" id="RU003792"/>
    </source>
</evidence>
<dbReference type="SUPFAM" id="SSF55120">
    <property type="entry name" value="Pseudouridine synthase"/>
    <property type="match status" value="1"/>
</dbReference>
<name>A0A0L0D7C2_THETB</name>
<dbReference type="InterPro" id="IPR020097">
    <property type="entry name" value="PsdUridine_synth_TruA_a/b_dom"/>
</dbReference>
<evidence type="ECO:0000256" key="4">
    <source>
        <dbReference type="PIRSR" id="PIRSR001430-1"/>
    </source>
</evidence>
<dbReference type="STRING" id="461836.A0A0L0D7C2"/>
<dbReference type="EC" id="5.4.99.12" evidence="6"/>
<dbReference type="OrthoDB" id="271910at2759"/>
<sequence length="283" mass="30072">MEKACAALMGKHAPASGRMHVVGAGRTDAGVHATGMVAHVDLPGEVLSPSLVNDNATMERALRAHVRKAIGRRDEDMLSVLAIKPMSKRWHARFSSTGKTYTYSVVDDAAGGVAALSVEDMAMTPFVWRLPTNSPRRPLDVPAMTAAAAAMEGTHDFGAFRASSCSSTRVVRTMDAVRVDASQSAGGARTVVRITCASRAFMHHQVRNMVGALVDVGLGKLTVGDVQALLLPPADPAQPHRSRTELESKTAPARGLVLTDVFYANHPKLPFTTSTAYDADYGP</sequence>
<evidence type="ECO:0000259" key="7">
    <source>
        <dbReference type="Pfam" id="PF01416"/>
    </source>
</evidence>
<dbReference type="GO" id="GO:0160147">
    <property type="term" value="F:tRNA pseudouridine(38-40) synthase activity"/>
    <property type="evidence" value="ECO:0007669"/>
    <property type="project" value="UniProtKB-EC"/>
</dbReference>
<dbReference type="Gene3D" id="3.30.70.580">
    <property type="entry name" value="Pseudouridine synthase I, catalytic domain, N-terminal subdomain"/>
    <property type="match status" value="1"/>
</dbReference>